<accession>A0A3Q3J4R6</accession>
<reference evidence="1" key="1">
    <citation type="submission" date="2025-08" db="UniProtKB">
        <authorList>
            <consortium name="Ensembl"/>
        </authorList>
    </citation>
    <scope>IDENTIFICATION</scope>
</reference>
<sequence length="73" mass="8388">MRKGTTSQFNPCLRNFVAMGKNYEKALASKSFFFLPHFCLCSLFHCRFRHITLCPLTCNLIAALCFVLDSLCF</sequence>
<evidence type="ECO:0000313" key="2">
    <source>
        <dbReference type="Proteomes" id="UP000261600"/>
    </source>
</evidence>
<keyword evidence="2" id="KW-1185">Reference proteome</keyword>
<reference evidence="1" key="2">
    <citation type="submission" date="2025-09" db="UniProtKB">
        <authorList>
            <consortium name="Ensembl"/>
        </authorList>
    </citation>
    <scope>IDENTIFICATION</scope>
</reference>
<dbReference type="AlphaFoldDB" id="A0A3Q3J4R6"/>
<dbReference type="InterPro" id="IPR027267">
    <property type="entry name" value="AH/BAR_dom_sf"/>
</dbReference>
<dbReference type="Ensembl" id="ENSMALT00000013734.1">
    <property type="protein sequence ID" value="ENSMALP00000013443.1"/>
    <property type="gene ID" value="ENSMALG00000009515.1"/>
</dbReference>
<dbReference type="Gene3D" id="1.20.1270.60">
    <property type="entry name" value="Arfaptin homology (AH) domain/BAR domain"/>
    <property type="match status" value="1"/>
</dbReference>
<name>A0A3Q3J4R6_MONAL</name>
<dbReference type="Proteomes" id="UP000261600">
    <property type="component" value="Unplaced"/>
</dbReference>
<organism evidence="1 2">
    <name type="scientific">Monopterus albus</name>
    <name type="common">Swamp eel</name>
    <dbReference type="NCBI Taxonomy" id="43700"/>
    <lineage>
        <taxon>Eukaryota</taxon>
        <taxon>Metazoa</taxon>
        <taxon>Chordata</taxon>
        <taxon>Craniata</taxon>
        <taxon>Vertebrata</taxon>
        <taxon>Euteleostomi</taxon>
        <taxon>Actinopterygii</taxon>
        <taxon>Neopterygii</taxon>
        <taxon>Teleostei</taxon>
        <taxon>Neoteleostei</taxon>
        <taxon>Acanthomorphata</taxon>
        <taxon>Anabantaria</taxon>
        <taxon>Synbranchiformes</taxon>
        <taxon>Synbranchidae</taxon>
        <taxon>Monopterus</taxon>
    </lineage>
</organism>
<protein>
    <submittedName>
        <fullName evidence="1">Uncharacterized protein</fullName>
    </submittedName>
</protein>
<proteinExistence type="predicted"/>
<evidence type="ECO:0000313" key="1">
    <source>
        <dbReference type="Ensembl" id="ENSMALP00000013443.1"/>
    </source>
</evidence>